<dbReference type="PANTHER" id="PTHR19317">
    <property type="entry name" value="PRENYLATED RAB ACCEPTOR 1-RELATED"/>
    <property type="match status" value="1"/>
</dbReference>
<sequence length="574" mass="63330">MARIQIPIDVLTSRLNIQERFANMSSGSLTGRFSNLRPVSEFFDFKRVSKPANFAEMQSRVNYNLGHFSSNYAVVFFMLAVYGLVSKPLLLFDVIFVALGMFLIGKLEGRDFEFGQQRYSTVQLYTGLYVIAIPIALISGVLGTMMWLIGASGVTILGHAALPSRRERRTHEARNGDESWWAGQRVVEELESESDFDTQGVGLASNALGHRFVSDPLRFTGIDLGDRDGNTRSRRAYAYEDEDDDETSDDSEQDSDGEGGVRLPLLDPEEEALADAAMARIRRAQAKGRSDVKLSKEELAAYQRRLQRMEDEERRKRREQRVSVPLSQLGPGARQKRLSLDDESPPRPPSEAEERQPAYPPMGYFPPPTARARQRSGTTSSRTPSRAATDREQSSSPFTYTYVRAEQPATLRQPSDPIAGRPLSQSLAEARNGGSPASVAGQFQDPFQYMTGGTRTSYHPVAGSVRNSVIEVEERYSSHASTPAGGASRRPSGGLRDDESSEDEGGRQGARVVSGSGSRSRPRDSTDSRREPAPEPRASRDRSPLPPKKSSSTQSPVKRKSVAGSTRSGRRKGK</sequence>
<dbReference type="AlphaFoldDB" id="A0AAD4F4C0"/>
<feature type="transmembrane region" description="Helical" evidence="6">
    <location>
        <begin position="65"/>
        <end position="83"/>
    </location>
</feature>
<accession>A0AAD4F4C0</accession>
<evidence type="ECO:0008006" key="9">
    <source>
        <dbReference type="Google" id="ProtNLM"/>
    </source>
</evidence>
<feature type="transmembrane region" description="Helical" evidence="6">
    <location>
        <begin position="89"/>
        <end position="107"/>
    </location>
</feature>
<feature type="region of interest" description="Disordered" evidence="5">
    <location>
        <begin position="307"/>
        <end position="444"/>
    </location>
</feature>
<dbReference type="GO" id="GO:0005794">
    <property type="term" value="C:Golgi apparatus"/>
    <property type="evidence" value="ECO:0007669"/>
    <property type="project" value="TreeGrafter"/>
</dbReference>
<protein>
    <recommendedName>
        <fullName evidence="9">Prenylated Rab acceptor 1</fullName>
    </recommendedName>
</protein>
<feature type="compositionally biased region" description="Low complexity" evidence="5">
    <location>
        <begin position="509"/>
        <end position="519"/>
    </location>
</feature>
<evidence type="ECO:0000256" key="1">
    <source>
        <dbReference type="ARBA" id="ARBA00004141"/>
    </source>
</evidence>
<evidence type="ECO:0000256" key="6">
    <source>
        <dbReference type="SAM" id="Phobius"/>
    </source>
</evidence>
<dbReference type="EMBL" id="JAHCVI010000001">
    <property type="protein sequence ID" value="KAG7292690.1"/>
    <property type="molecule type" value="Genomic_DNA"/>
</dbReference>
<dbReference type="Pfam" id="PF03208">
    <property type="entry name" value="PRA1"/>
    <property type="match status" value="1"/>
</dbReference>
<dbReference type="GO" id="GO:0016020">
    <property type="term" value="C:membrane"/>
    <property type="evidence" value="ECO:0007669"/>
    <property type="project" value="UniProtKB-SubCell"/>
</dbReference>
<keyword evidence="3 6" id="KW-1133">Transmembrane helix</keyword>
<name>A0AAD4F4C0_9PEZI</name>
<reference evidence="7" key="1">
    <citation type="submission" date="2023-02" db="EMBL/GenBank/DDBJ databases">
        <authorList>
            <person name="Palmer J.M."/>
        </authorList>
    </citation>
    <scope>NUCLEOTIDE SEQUENCE</scope>
    <source>
        <strain evidence="7">FW57</strain>
    </source>
</reference>
<comment type="caution">
    <text evidence="7">The sequence shown here is derived from an EMBL/GenBank/DDBJ whole genome shotgun (WGS) entry which is preliminary data.</text>
</comment>
<evidence type="ECO:0000256" key="2">
    <source>
        <dbReference type="ARBA" id="ARBA00022692"/>
    </source>
</evidence>
<feature type="compositionally biased region" description="Basic and acidic residues" evidence="5">
    <location>
        <begin position="521"/>
        <end position="543"/>
    </location>
</feature>
<dbReference type="Proteomes" id="UP001197093">
    <property type="component" value="Unassembled WGS sequence"/>
</dbReference>
<dbReference type="InterPro" id="IPR004895">
    <property type="entry name" value="Prenylated_rab_accept_PRA1"/>
</dbReference>
<dbReference type="PANTHER" id="PTHR19317:SF0">
    <property type="entry name" value="PRENYLATED RAB ACCEPTOR PROTEIN 1"/>
    <property type="match status" value="1"/>
</dbReference>
<feature type="region of interest" description="Disordered" evidence="5">
    <location>
        <begin position="237"/>
        <end position="267"/>
    </location>
</feature>
<evidence type="ECO:0000313" key="8">
    <source>
        <dbReference type="Proteomes" id="UP001197093"/>
    </source>
</evidence>
<feature type="compositionally biased region" description="Pro residues" evidence="5">
    <location>
        <begin position="358"/>
        <end position="369"/>
    </location>
</feature>
<feature type="region of interest" description="Disordered" evidence="5">
    <location>
        <begin position="473"/>
        <end position="574"/>
    </location>
</feature>
<evidence type="ECO:0000313" key="7">
    <source>
        <dbReference type="EMBL" id="KAG7292690.1"/>
    </source>
</evidence>
<keyword evidence="8" id="KW-1185">Reference proteome</keyword>
<feature type="compositionally biased region" description="Low complexity" evidence="5">
    <location>
        <begin position="375"/>
        <end position="387"/>
    </location>
</feature>
<comment type="subcellular location">
    <subcellularLocation>
        <location evidence="1">Membrane</location>
        <topology evidence="1">Multi-pass membrane protein</topology>
    </subcellularLocation>
</comment>
<proteinExistence type="predicted"/>
<organism evidence="7 8">
    <name type="scientific">Staphylotrichum longicolle</name>
    <dbReference type="NCBI Taxonomy" id="669026"/>
    <lineage>
        <taxon>Eukaryota</taxon>
        <taxon>Fungi</taxon>
        <taxon>Dikarya</taxon>
        <taxon>Ascomycota</taxon>
        <taxon>Pezizomycotina</taxon>
        <taxon>Sordariomycetes</taxon>
        <taxon>Sordariomycetidae</taxon>
        <taxon>Sordariales</taxon>
        <taxon>Chaetomiaceae</taxon>
        <taxon>Staphylotrichum</taxon>
    </lineage>
</organism>
<evidence type="ECO:0000256" key="5">
    <source>
        <dbReference type="SAM" id="MobiDB-lite"/>
    </source>
</evidence>
<gene>
    <name evidence="7" type="ORF">NEMBOFW57_002727</name>
</gene>
<evidence type="ECO:0000256" key="3">
    <source>
        <dbReference type="ARBA" id="ARBA00022989"/>
    </source>
</evidence>
<feature type="transmembrane region" description="Helical" evidence="6">
    <location>
        <begin position="119"/>
        <end position="138"/>
    </location>
</feature>
<keyword evidence="4 6" id="KW-0472">Membrane</keyword>
<evidence type="ECO:0000256" key="4">
    <source>
        <dbReference type="ARBA" id="ARBA00023136"/>
    </source>
</evidence>
<feature type="compositionally biased region" description="Acidic residues" evidence="5">
    <location>
        <begin position="239"/>
        <end position="257"/>
    </location>
</feature>
<keyword evidence="2 6" id="KW-0812">Transmembrane</keyword>